<organism evidence="2 3">
    <name type="scientific">Gymnopilus dilepis</name>
    <dbReference type="NCBI Taxonomy" id="231916"/>
    <lineage>
        <taxon>Eukaryota</taxon>
        <taxon>Fungi</taxon>
        <taxon>Dikarya</taxon>
        <taxon>Basidiomycota</taxon>
        <taxon>Agaricomycotina</taxon>
        <taxon>Agaricomycetes</taxon>
        <taxon>Agaricomycetidae</taxon>
        <taxon>Agaricales</taxon>
        <taxon>Agaricineae</taxon>
        <taxon>Hymenogastraceae</taxon>
        <taxon>Gymnopilus</taxon>
    </lineage>
</organism>
<sequence>SLSRRVSCTTTPASPIILSTASASPLSPPLQLQHLPTDPGTLSLPLHRSSHPSSPSFIRHDSCFPVDSFCSLTPSSIHSQLCTALSKAAAAHGPRDSVLRGSRKAGSEPDRFREPVLAGGGNAITNGRQDLAASSPRVMPKDRRRRREMDENQGGGEGQPARSAPHCKALYHERPLVKAHGGRWWLESLTAHFSLRDLRI</sequence>
<dbReference type="EMBL" id="NHYE01003575">
    <property type="protein sequence ID" value="PPQ88770.1"/>
    <property type="molecule type" value="Genomic_DNA"/>
</dbReference>
<evidence type="ECO:0000256" key="1">
    <source>
        <dbReference type="SAM" id="MobiDB-lite"/>
    </source>
</evidence>
<proteinExistence type="predicted"/>
<protein>
    <submittedName>
        <fullName evidence="2">Uncharacterized protein</fullName>
    </submittedName>
</protein>
<gene>
    <name evidence="2" type="ORF">CVT26_007382</name>
</gene>
<feature type="non-terminal residue" evidence="2">
    <location>
        <position position="1"/>
    </location>
</feature>
<feature type="region of interest" description="Disordered" evidence="1">
    <location>
        <begin position="92"/>
        <end position="164"/>
    </location>
</feature>
<keyword evidence="3" id="KW-1185">Reference proteome</keyword>
<reference evidence="2 3" key="1">
    <citation type="journal article" date="2018" name="Evol. Lett.">
        <title>Horizontal gene cluster transfer increased hallucinogenic mushroom diversity.</title>
        <authorList>
            <person name="Reynolds H.T."/>
            <person name="Vijayakumar V."/>
            <person name="Gluck-Thaler E."/>
            <person name="Korotkin H.B."/>
            <person name="Matheny P.B."/>
            <person name="Slot J.C."/>
        </authorList>
    </citation>
    <scope>NUCLEOTIDE SEQUENCE [LARGE SCALE GENOMIC DNA]</scope>
    <source>
        <strain evidence="2 3">SRW20</strain>
    </source>
</reference>
<evidence type="ECO:0000313" key="3">
    <source>
        <dbReference type="Proteomes" id="UP000284706"/>
    </source>
</evidence>
<dbReference type="Proteomes" id="UP000284706">
    <property type="component" value="Unassembled WGS sequence"/>
</dbReference>
<evidence type="ECO:0000313" key="2">
    <source>
        <dbReference type="EMBL" id="PPQ88770.1"/>
    </source>
</evidence>
<accession>A0A409XDE6</accession>
<dbReference type="AlphaFoldDB" id="A0A409XDE6"/>
<dbReference type="InParanoid" id="A0A409XDE6"/>
<feature type="region of interest" description="Disordered" evidence="1">
    <location>
        <begin position="19"/>
        <end position="40"/>
    </location>
</feature>
<feature type="compositionally biased region" description="Basic and acidic residues" evidence="1">
    <location>
        <begin position="105"/>
        <end position="114"/>
    </location>
</feature>
<comment type="caution">
    <text evidence="2">The sequence shown here is derived from an EMBL/GenBank/DDBJ whole genome shotgun (WGS) entry which is preliminary data.</text>
</comment>
<name>A0A409XDE6_9AGAR</name>